<organism evidence="3 4">
    <name type="scientific">Sinanodonta woodiana</name>
    <name type="common">Chinese pond mussel</name>
    <name type="synonym">Anodonta woodiana</name>
    <dbReference type="NCBI Taxonomy" id="1069815"/>
    <lineage>
        <taxon>Eukaryota</taxon>
        <taxon>Metazoa</taxon>
        <taxon>Spiralia</taxon>
        <taxon>Lophotrochozoa</taxon>
        <taxon>Mollusca</taxon>
        <taxon>Bivalvia</taxon>
        <taxon>Autobranchia</taxon>
        <taxon>Heteroconchia</taxon>
        <taxon>Palaeoheterodonta</taxon>
        <taxon>Unionida</taxon>
        <taxon>Unionoidea</taxon>
        <taxon>Unionidae</taxon>
        <taxon>Unioninae</taxon>
        <taxon>Sinanodonta</taxon>
    </lineage>
</organism>
<reference evidence="3 4" key="1">
    <citation type="submission" date="2024-11" db="EMBL/GenBank/DDBJ databases">
        <title>Chromosome-level genome assembly of the freshwater bivalve Anodonta woodiana.</title>
        <authorList>
            <person name="Chen X."/>
        </authorList>
    </citation>
    <scope>NUCLEOTIDE SEQUENCE [LARGE SCALE GENOMIC DNA]</scope>
    <source>
        <strain evidence="3">MN2024</strain>
        <tissue evidence="3">Gills</tissue>
    </source>
</reference>
<dbReference type="CDD" id="cd01301">
    <property type="entry name" value="rDP_like"/>
    <property type="match status" value="1"/>
</dbReference>
<dbReference type="PANTHER" id="PTHR10443">
    <property type="entry name" value="MICROSOMAL DIPEPTIDASE"/>
    <property type="match status" value="1"/>
</dbReference>
<accession>A0ABD3T4Y2</accession>
<sequence length="388" mass="43356">MENYSQSTETLYTQTKCSIKSRRVLYGLIVVLSLVVVAMLIALVVVVTKSNTPDSSPKTGTIYSGECMLNPGSQTPELDKAKCLLRSSPLVDGHNDFAMQFRAFAKNRVNSVDLYGDLQKVWNISHTDIPRLRQGIVGILDAFRDGKIGSLLGLEGGHSIDSSLGNLRMFYELGVRYMTLTHNCDTPWADNWKVDKDNTTSHGGLSDFGKVVVKEMNRLGMLIDLSHVAKKTMIDALKVTKAPVMFSHSSAYTVCNHYRNVQDDVLEMVRRNGGIVMVNSYPYFVNCDRKTDGNATLSQIADHVEHIKRHIGVDYIGIGSDFDGIEVVTHGFEDVSKFPYLIAELIKRKWTNEDLKKLAGLNIIRVLKEAEQLRVMFSTRASCRIRVG</sequence>
<dbReference type="GO" id="GO:0008237">
    <property type="term" value="F:metallopeptidase activity"/>
    <property type="evidence" value="ECO:0007669"/>
    <property type="project" value="UniProtKB-KW"/>
</dbReference>
<comment type="subcellular location">
    <subcellularLocation>
        <location evidence="1">Membrane</location>
        <topology evidence="1">Lipid-anchor</topology>
        <topology evidence="1">GPI-anchor</topology>
    </subcellularLocation>
</comment>
<keyword evidence="2" id="KW-0472">Membrane</keyword>
<dbReference type="SUPFAM" id="SSF51556">
    <property type="entry name" value="Metallo-dependent hydrolases"/>
    <property type="match status" value="1"/>
</dbReference>
<dbReference type="PROSITE" id="PS00869">
    <property type="entry name" value="RENAL_DIPEPTIDASE_1"/>
    <property type="match status" value="1"/>
</dbReference>
<proteinExistence type="inferred from homology"/>
<dbReference type="InterPro" id="IPR000180">
    <property type="entry name" value="Dipep_AS"/>
</dbReference>
<evidence type="ECO:0000313" key="3">
    <source>
        <dbReference type="EMBL" id="KAL3831966.1"/>
    </source>
</evidence>
<comment type="catalytic activity">
    <reaction evidence="1">
        <text>an L-aminoacyl-L-amino acid + H2O = 2 an L-alpha-amino acid</text>
        <dbReference type="Rhea" id="RHEA:48940"/>
        <dbReference type="ChEBI" id="CHEBI:15377"/>
        <dbReference type="ChEBI" id="CHEBI:59869"/>
        <dbReference type="ChEBI" id="CHEBI:77460"/>
        <dbReference type="EC" id="3.4.13.19"/>
    </reaction>
</comment>
<keyword evidence="1" id="KW-0336">GPI-anchor</keyword>
<evidence type="ECO:0000256" key="1">
    <source>
        <dbReference type="RuleBase" id="RU341113"/>
    </source>
</evidence>
<protein>
    <recommendedName>
        <fullName evidence="1">Dipeptidase</fullName>
        <ecNumber evidence="1">3.4.13.19</ecNumber>
    </recommendedName>
</protein>
<dbReference type="AlphaFoldDB" id="A0ABD3T4Y2"/>
<dbReference type="GO" id="GO:0046872">
    <property type="term" value="F:metal ion binding"/>
    <property type="evidence" value="ECO:0007669"/>
    <property type="project" value="UniProtKB-UniRule"/>
</dbReference>
<feature type="transmembrane region" description="Helical" evidence="2">
    <location>
        <begin position="24"/>
        <end position="47"/>
    </location>
</feature>
<comment type="subunit">
    <text evidence="1">Homodimer; disulfide-linked.</text>
</comment>
<keyword evidence="1" id="KW-0449">Lipoprotein</keyword>
<comment type="caution">
    <text evidence="3">The sequence shown here is derived from an EMBL/GenBank/DDBJ whole genome shotgun (WGS) entry which is preliminary data.</text>
</comment>
<gene>
    <name evidence="3" type="ORF">ACJMK2_023654</name>
</gene>
<comment type="cofactor">
    <cofactor evidence="1">
        <name>Zn(2+)</name>
        <dbReference type="ChEBI" id="CHEBI:29105"/>
    </cofactor>
</comment>
<dbReference type="Gene3D" id="3.20.20.140">
    <property type="entry name" value="Metal-dependent hydrolases"/>
    <property type="match status" value="2"/>
</dbReference>
<keyword evidence="1" id="KW-1015">Disulfide bond</keyword>
<dbReference type="GO" id="GO:0016805">
    <property type="term" value="F:dipeptidase activity"/>
    <property type="evidence" value="ECO:0007669"/>
    <property type="project" value="UniProtKB-KW"/>
</dbReference>
<dbReference type="GO" id="GO:0098552">
    <property type="term" value="C:side of membrane"/>
    <property type="evidence" value="ECO:0007669"/>
    <property type="project" value="UniProtKB-KW"/>
</dbReference>
<keyword evidence="4" id="KW-1185">Reference proteome</keyword>
<keyword evidence="1" id="KW-0482">Metalloprotease</keyword>
<keyword evidence="1" id="KW-0862">Zinc</keyword>
<dbReference type="Pfam" id="PF01244">
    <property type="entry name" value="Peptidase_M19"/>
    <property type="match status" value="1"/>
</dbReference>
<keyword evidence="2" id="KW-0812">Transmembrane</keyword>
<keyword evidence="1" id="KW-0479">Metal-binding</keyword>
<dbReference type="EC" id="3.4.13.19" evidence="1"/>
<keyword evidence="1" id="KW-0645">Protease</keyword>
<name>A0ABD3T4Y2_SINWO</name>
<dbReference type="PROSITE" id="PS51365">
    <property type="entry name" value="RENAL_DIPEPTIDASE_2"/>
    <property type="match status" value="2"/>
</dbReference>
<keyword evidence="2" id="KW-1133">Transmembrane helix</keyword>
<dbReference type="Proteomes" id="UP001634394">
    <property type="component" value="Unassembled WGS sequence"/>
</dbReference>
<dbReference type="EMBL" id="JBJQND010000019">
    <property type="protein sequence ID" value="KAL3831966.1"/>
    <property type="molecule type" value="Genomic_DNA"/>
</dbReference>
<evidence type="ECO:0000256" key="2">
    <source>
        <dbReference type="SAM" id="Phobius"/>
    </source>
</evidence>
<keyword evidence="1" id="KW-0224">Dipeptidase</keyword>
<dbReference type="GO" id="GO:0006508">
    <property type="term" value="P:proteolysis"/>
    <property type="evidence" value="ECO:0007669"/>
    <property type="project" value="UniProtKB-KW"/>
</dbReference>
<dbReference type="InterPro" id="IPR008257">
    <property type="entry name" value="Pept_M19"/>
</dbReference>
<keyword evidence="1" id="KW-0325">Glycoprotein</keyword>
<dbReference type="InterPro" id="IPR032466">
    <property type="entry name" value="Metal_Hydrolase"/>
</dbReference>
<comment type="similarity">
    <text evidence="1">Belongs to the metallo-dependent hydrolases superfamily. Peptidase M19 family.</text>
</comment>
<keyword evidence="1" id="KW-0378">Hydrolase</keyword>
<dbReference type="PANTHER" id="PTHR10443:SF12">
    <property type="entry name" value="DIPEPTIDASE"/>
    <property type="match status" value="1"/>
</dbReference>
<evidence type="ECO:0000313" key="4">
    <source>
        <dbReference type="Proteomes" id="UP001634394"/>
    </source>
</evidence>